<dbReference type="Pfam" id="PF00691">
    <property type="entry name" value="OmpA"/>
    <property type="match status" value="1"/>
</dbReference>
<dbReference type="InterPro" id="IPR006664">
    <property type="entry name" value="OMP_bac"/>
</dbReference>
<dbReference type="AlphaFoldDB" id="A0A7G9SHZ7"/>
<gene>
    <name evidence="6" type="ORF">H9L13_00405</name>
</gene>
<keyword evidence="2 4" id="KW-0472">Membrane</keyword>
<dbReference type="Gene3D" id="3.30.1330.60">
    <property type="entry name" value="OmpA-like domain"/>
    <property type="match status" value="1"/>
</dbReference>
<evidence type="ECO:0000313" key="7">
    <source>
        <dbReference type="Proteomes" id="UP000515971"/>
    </source>
</evidence>
<dbReference type="KEGG" id="slut:H9L13_00405"/>
<evidence type="ECO:0000256" key="3">
    <source>
        <dbReference type="ARBA" id="ARBA00023237"/>
    </source>
</evidence>
<keyword evidence="7" id="KW-1185">Reference proteome</keyword>
<accession>A0A7G9SHZ7</accession>
<dbReference type="PRINTS" id="PR01021">
    <property type="entry name" value="OMPADOMAIN"/>
</dbReference>
<dbReference type="PROSITE" id="PS51123">
    <property type="entry name" value="OMPA_2"/>
    <property type="match status" value="1"/>
</dbReference>
<feature type="domain" description="OmpA-like" evidence="5">
    <location>
        <begin position="60"/>
        <end position="178"/>
    </location>
</feature>
<reference evidence="6 7" key="1">
    <citation type="submission" date="2020-08" db="EMBL/GenBank/DDBJ databases">
        <title>Genome sequence of Sphingomonas lutea KCTC 23642T.</title>
        <authorList>
            <person name="Hyun D.-W."/>
            <person name="Bae J.-W."/>
        </authorList>
    </citation>
    <scope>NUCLEOTIDE SEQUENCE [LARGE SCALE GENOMIC DNA]</scope>
    <source>
        <strain evidence="6 7">KCTC 23642</strain>
    </source>
</reference>
<dbReference type="Proteomes" id="UP000515971">
    <property type="component" value="Chromosome"/>
</dbReference>
<dbReference type="SUPFAM" id="SSF103088">
    <property type="entry name" value="OmpA-like"/>
    <property type="match status" value="1"/>
</dbReference>
<evidence type="ECO:0000313" key="6">
    <source>
        <dbReference type="EMBL" id="QNN67472.1"/>
    </source>
</evidence>
<evidence type="ECO:0000256" key="2">
    <source>
        <dbReference type="ARBA" id="ARBA00023136"/>
    </source>
</evidence>
<dbReference type="RefSeq" id="WP_187538061.1">
    <property type="nucleotide sequence ID" value="NZ_BAABJT010000001.1"/>
</dbReference>
<dbReference type="PANTHER" id="PTHR30329">
    <property type="entry name" value="STATOR ELEMENT OF FLAGELLAR MOTOR COMPLEX"/>
    <property type="match status" value="1"/>
</dbReference>
<evidence type="ECO:0000259" key="5">
    <source>
        <dbReference type="PROSITE" id="PS51123"/>
    </source>
</evidence>
<sequence length="192" mass="20506">MSAAYVSGDVVAGRRARAAKMRAAGIRPLPPAEAPAYLSATEAELRQQTAGIGLDVLRLPDGILIRIPATLTFAPGSADVRPEFGATILEIARTVKGRNRTYVDVFAHTDTTGAAPFNQTLSDRRAAAVAAALSRHGVARARVASRGYGESAPLHNPDITEEQRAANRRVEIRLVPYRSSDAPATGVRRRRS</sequence>
<dbReference type="CDD" id="cd07185">
    <property type="entry name" value="OmpA_C-like"/>
    <property type="match status" value="1"/>
</dbReference>
<name>A0A7G9SHZ7_9SPHN</name>
<dbReference type="PANTHER" id="PTHR30329:SF21">
    <property type="entry name" value="LIPOPROTEIN YIAD-RELATED"/>
    <property type="match status" value="1"/>
</dbReference>
<keyword evidence="3" id="KW-0998">Cell outer membrane</keyword>
<dbReference type="InterPro" id="IPR036737">
    <property type="entry name" value="OmpA-like_sf"/>
</dbReference>
<evidence type="ECO:0000256" key="1">
    <source>
        <dbReference type="ARBA" id="ARBA00004442"/>
    </source>
</evidence>
<dbReference type="InterPro" id="IPR050330">
    <property type="entry name" value="Bact_OuterMem_StrucFunc"/>
</dbReference>
<protein>
    <submittedName>
        <fullName evidence="6">OmpA family protein</fullName>
    </submittedName>
</protein>
<evidence type="ECO:0000256" key="4">
    <source>
        <dbReference type="PROSITE-ProRule" id="PRU00473"/>
    </source>
</evidence>
<comment type="subcellular location">
    <subcellularLocation>
        <location evidence="1">Cell outer membrane</location>
    </subcellularLocation>
</comment>
<dbReference type="GO" id="GO:0009279">
    <property type="term" value="C:cell outer membrane"/>
    <property type="evidence" value="ECO:0007669"/>
    <property type="project" value="UniProtKB-SubCell"/>
</dbReference>
<proteinExistence type="predicted"/>
<organism evidence="6 7">
    <name type="scientific">Sphingomonas lutea</name>
    <dbReference type="NCBI Taxonomy" id="1045317"/>
    <lineage>
        <taxon>Bacteria</taxon>
        <taxon>Pseudomonadati</taxon>
        <taxon>Pseudomonadota</taxon>
        <taxon>Alphaproteobacteria</taxon>
        <taxon>Sphingomonadales</taxon>
        <taxon>Sphingomonadaceae</taxon>
        <taxon>Sphingomonas</taxon>
    </lineage>
</organism>
<dbReference type="EMBL" id="CP060718">
    <property type="protein sequence ID" value="QNN67472.1"/>
    <property type="molecule type" value="Genomic_DNA"/>
</dbReference>
<dbReference type="InterPro" id="IPR006665">
    <property type="entry name" value="OmpA-like"/>
</dbReference>